<gene>
    <name evidence="2" type="ORF">EV678_1500</name>
</gene>
<evidence type="ECO:0000313" key="2">
    <source>
        <dbReference type="EMBL" id="RZT90680.1"/>
    </source>
</evidence>
<keyword evidence="3" id="KW-1185">Reference proteome</keyword>
<evidence type="ECO:0000313" key="3">
    <source>
        <dbReference type="Proteomes" id="UP000292136"/>
    </source>
</evidence>
<evidence type="ECO:0000256" key="1">
    <source>
        <dbReference type="SAM" id="Phobius"/>
    </source>
</evidence>
<accession>A0ABY0ISX2</accession>
<organism evidence="2 3">
    <name type="scientific">Azospira oryzae</name>
    <dbReference type="NCBI Taxonomy" id="146939"/>
    <lineage>
        <taxon>Bacteria</taxon>
        <taxon>Pseudomonadati</taxon>
        <taxon>Pseudomonadota</taxon>
        <taxon>Betaproteobacteria</taxon>
        <taxon>Rhodocyclales</taxon>
        <taxon>Rhodocyclaceae</taxon>
        <taxon>Azospira</taxon>
    </lineage>
</organism>
<feature type="transmembrane region" description="Helical" evidence="1">
    <location>
        <begin position="12"/>
        <end position="34"/>
    </location>
</feature>
<keyword evidence="1" id="KW-0812">Transmembrane</keyword>
<reference evidence="2 3" key="1">
    <citation type="submission" date="2019-02" db="EMBL/GenBank/DDBJ databases">
        <title>Genomic Encyclopedia of Type Strains, Phase IV (KMG-IV): sequencing the most valuable type-strain genomes for metagenomic binning, comparative biology and taxonomic classification.</title>
        <authorList>
            <person name="Goeker M."/>
        </authorList>
    </citation>
    <scope>NUCLEOTIDE SEQUENCE [LARGE SCALE GENOMIC DNA]</scope>
    <source>
        <strain evidence="2 3">DSM 21223</strain>
    </source>
</reference>
<proteinExistence type="predicted"/>
<name>A0ABY0ISX2_9RHOO</name>
<comment type="caution">
    <text evidence="2">The sequence shown here is derived from an EMBL/GenBank/DDBJ whole genome shotgun (WGS) entry which is preliminary data.</text>
</comment>
<dbReference type="RefSeq" id="WP_014238497.1">
    <property type="nucleotide sequence ID" value="NZ_SHKM01000001.1"/>
</dbReference>
<sequence>MLTLTPHQQRGSVLLEGLIAVLIFSFGILAIVGLQAASTKAVTQAKSRVDAAFVANQRIGELWGDRDNLGAYAESKKEIDALPNGKRTTEINGTTVTVTVEWKMPGDASSNTYSTVAQIVGNPPI</sequence>
<keyword evidence="1" id="KW-0472">Membrane</keyword>
<dbReference type="EMBL" id="SHKM01000001">
    <property type="protein sequence ID" value="RZT90680.1"/>
    <property type="molecule type" value="Genomic_DNA"/>
</dbReference>
<dbReference type="Proteomes" id="UP000292136">
    <property type="component" value="Unassembled WGS sequence"/>
</dbReference>
<protein>
    <submittedName>
        <fullName evidence="2">Type IV pilus assembly protein PilV</fullName>
    </submittedName>
</protein>
<keyword evidence="1" id="KW-1133">Transmembrane helix</keyword>